<dbReference type="Proteomes" id="UP000585905">
    <property type="component" value="Unassembled WGS sequence"/>
</dbReference>
<accession>A0A839E688</accession>
<dbReference type="AlphaFoldDB" id="A0A839E688"/>
<evidence type="ECO:0000313" key="2">
    <source>
        <dbReference type="Proteomes" id="UP000585905"/>
    </source>
</evidence>
<name>A0A839E688_9MICO</name>
<gene>
    <name evidence="1" type="ORF">FHX53_000390</name>
</gene>
<sequence>MDREREPLLTPNRVNHDRSAVLGQFDYAFPQEIAHSRRHMTDEYACTDLK</sequence>
<protein>
    <submittedName>
        <fullName evidence="1">Uncharacterized protein</fullName>
    </submittedName>
</protein>
<reference evidence="1 2" key="1">
    <citation type="submission" date="2020-07" db="EMBL/GenBank/DDBJ databases">
        <title>Sequencing the genomes of 1000 actinobacteria strains.</title>
        <authorList>
            <person name="Klenk H.-P."/>
        </authorList>
    </citation>
    <scope>NUCLEOTIDE SEQUENCE [LARGE SCALE GENOMIC DNA]</scope>
    <source>
        <strain evidence="1 2">DSM 19663</strain>
    </source>
</reference>
<keyword evidence="2" id="KW-1185">Reference proteome</keyword>
<proteinExistence type="predicted"/>
<organism evidence="1 2">
    <name type="scientific">Microcella alkalica</name>
    <dbReference type="NCBI Taxonomy" id="355930"/>
    <lineage>
        <taxon>Bacteria</taxon>
        <taxon>Bacillati</taxon>
        <taxon>Actinomycetota</taxon>
        <taxon>Actinomycetes</taxon>
        <taxon>Micrococcales</taxon>
        <taxon>Microbacteriaceae</taxon>
        <taxon>Microcella</taxon>
    </lineage>
</organism>
<dbReference type="EMBL" id="JACGWX010000001">
    <property type="protein sequence ID" value="MBA8846826.1"/>
    <property type="molecule type" value="Genomic_DNA"/>
</dbReference>
<comment type="caution">
    <text evidence="1">The sequence shown here is derived from an EMBL/GenBank/DDBJ whole genome shotgun (WGS) entry which is preliminary data.</text>
</comment>
<evidence type="ECO:0000313" key="1">
    <source>
        <dbReference type="EMBL" id="MBA8846826.1"/>
    </source>
</evidence>